<dbReference type="AlphaFoldDB" id="A0A1I3VLF0"/>
<feature type="domain" description="RNA polymerase sigma factor 54 core-binding" evidence="11">
    <location>
        <begin position="69"/>
        <end position="243"/>
    </location>
</feature>
<evidence type="ECO:0000256" key="1">
    <source>
        <dbReference type="ARBA" id="ARBA00008798"/>
    </source>
</evidence>
<dbReference type="Gene3D" id="1.10.10.60">
    <property type="entry name" value="Homeodomain-like"/>
    <property type="match status" value="1"/>
</dbReference>
<keyword evidence="8 9" id="KW-0804">Transcription</keyword>
<reference evidence="13" key="1">
    <citation type="submission" date="2016-10" db="EMBL/GenBank/DDBJ databases">
        <authorList>
            <person name="Varghese N."/>
            <person name="Submissions S."/>
        </authorList>
    </citation>
    <scope>NUCLEOTIDE SEQUENCE [LARGE SCALE GENOMIC DNA]</scope>
    <source>
        <strain evidence="13">DSM 26471</strain>
    </source>
</reference>
<evidence type="ECO:0000256" key="7">
    <source>
        <dbReference type="ARBA" id="ARBA00023125"/>
    </source>
</evidence>
<accession>A0A1I3VLF0</accession>
<evidence type="ECO:0000256" key="2">
    <source>
        <dbReference type="ARBA" id="ARBA00022478"/>
    </source>
</evidence>
<dbReference type="InterPro" id="IPR007046">
    <property type="entry name" value="RNA_pol_sigma_54_core-bd"/>
</dbReference>
<feature type="domain" description="RNA polymerase sigma factor 54 DNA-binding" evidence="10">
    <location>
        <begin position="261"/>
        <end position="416"/>
    </location>
</feature>
<keyword evidence="13" id="KW-1185">Reference proteome</keyword>
<keyword evidence="5 9" id="KW-0805">Transcription regulation</keyword>
<dbReference type="GO" id="GO:0016779">
    <property type="term" value="F:nucleotidyltransferase activity"/>
    <property type="evidence" value="ECO:0007669"/>
    <property type="project" value="UniProtKB-KW"/>
</dbReference>
<evidence type="ECO:0000259" key="11">
    <source>
        <dbReference type="Pfam" id="PF04963"/>
    </source>
</evidence>
<dbReference type="OrthoDB" id="9814402at2"/>
<comment type="similarity">
    <text evidence="1 9">Belongs to the sigma-54 factor family.</text>
</comment>
<dbReference type="Proteomes" id="UP000199630">
    <property type="component" value="Unassembled WGS sequence"/>
</dbReference>
<dbReference type="GO" id="GO:0001216">
    <property type="term" value="F:DNA-binding transcription activator activity"/>
    <property type="evidence" value="ECO:0007669"/>
    <property type="project" value="InterPro"/>
</dbReference>
<name>A0A1I3VLF0_9RHOB</name>
<dbReference type="PROSITE" id="PS50044">
    <property type="entry name" value="SIGMA54_3"/>
    <property type="match status" value="1"/>
</dbReference>
<dbReference type="Pfam" id="PF04552">
    <property type="entry name" value="Sigma54_DBD"/>
    <property type="match status" value="1"/>
</dbReference>
<evidence type="ECO:0000259" key="10">
    <source>
        <dbReference type="Pfam" id="PF04552"/>
    </source>
</evidence>
<dbReference type="PIRSF" id="PIRSF000774">
    <property type="entry name" value="RpoN"/>
    <property type="match status" value="1"/>
</dbReference>
<keyword evidence="3 9" id="KW-0808">Transferase</keyword>
<evidence type="ECO:0000256" key="6">
    <source>
        <dbReference type="ARBA" id="ARBA00023082"/>
    </source>
</evidence>
<keyword evidence="6 9" id="KW-0731">Sigma factor</keyword>
<sequence>MSFSTRLQIGQAPVFRMGHVINVLQMSGAELEDHLMQAARENPFLVMRRRRNAVVRAGNALDLPDVDRADAPTSLFDHVLRELAGLLAHGGAMERLVLALVEELEPSGWLGRGAAEIAAELGLAETLVAQALRLVQHRISPAGLFARDLAECLRLQLEDQGLRDAEIDKLLDCLELLETGGLAALTEATGLSGDRVEHHLARLRRLDPKPGVRFSTDLTLLRAPDVRVEPRGDGWIAIVKPTFETEVSVLPEVTGGSSPELRLALKQARALKQALDLRKGALEQIMHYMVDVQSDYFRDGPEALHPLSRSVIAEGTGFHLSTVCRVLNGLLVEGPHGIFEARMLCAQTASRGAEGGPSKPRVLSRLRAALSEESPACPLSDQGLADRLCAEGLRVSRRVVAKYRHELGFAPASQRRLRA</sequence>
<gene>
    <name evidence="12" type="ORF">SAMN04487991_3428</name>
</gene>
<protein>
    <recommendedName>
        <fullName evidence="9">RNA polymerase sigma-54 factor</fullName>
    </recommendedName>
</protein>
<evidence type="ECO:0000256" key="4">
    <source>
        <dbReference type="ARBA" id="ARBA00022695"/>
    </source>
</evidence>
<evidence type="ECO:0000313" key="12">
    <source>
        <dbReference type="EMBL" id="SFJ96065.1"/>
    </source>
</evidence>
<dbReference type="InterPro" id="IPR000394">
    <property type="entry name" value="RNA_pol_sigma_54"/>
</dbReference>
<keyword evidence="7 9" id="KW-0238">DNA-binding</keyword>
<dbReference type="PANTHER" id="PTHR32248">
    <property type="entry name" value="RNA POLYMERASE SIGMA-54 FACTOR"/>
    <property type="match status" value="1"/>
</dbReference>
<evidence type="ECO:0000256" key="8">
    <source>
        <dbReference type="ARBA" id="ARBA00023163"/>
    </source>
</evidence>
<comment type="function">
    <text evidence="9">Sigma factors are initiation factors that promote the attachment of RNA polymerase to specific initiation sites and are then released.</text>
</comment>
<dbReference type="GO" id="GO:0006352">
    <property type="term" value="P:DNA-templated transcription initiation"/>
    <property type="evidence" value="ECO:0007669"/>
    <property type="project" value="InterPro"/>
</dbReference>
<evidence type="ECO:0000256" key="5">
    <source>
        <dbReference type="ARBA" id="ARBA00023015"/>
    </source>
</evidence>
<dbReference type="RefSeq" id="WP_090061925.1">
    <property type="nucleotide sequence ID" value="NZ_FORH01000007.1"/>
</dbReference>
<dbReference type="PRINTS" id="PR00045">
    <property type="entry name" value="SIGMA54FCT"/>
</dbReference>
<evidence type="ECO:0000256" key="3">
    <source>
        <dbReference type="ARBA" id="ARBA00022679"/>
    </source>
</evidence>
<keyword evidence="2 9" id="KW-0240">DNA-directed RNA polymerase</keyword>
<dbReference type="Pfam" id="PF04963">
    <property type="entry name" value="Sigma54_CBD"/>
    <property type="match status" value="1"/>
</dbReference>
<dbReference type="InterPro" id="IPR007634">
    <property type="entry name" value="RNA_pol_sigma_54_DNA-bd"/>
</dbReference>
<dbReference type="EMBL" id="FORH01000007">
    <property type="protein sequence ID" value="SFJ96065.1"/>
    <property type="molecule type" value="Genomic_DNA"/>
</dbReference>
<dbReference type="GO" id="GO:0000428">
    <property type="term" value="C:DNA-directed RNA polymerase complex"/>
    <property type="evidence" value="ECO:0007669"/>
    <property type="project" value="UniProtKB-KW"/>
</dbReference>
<dbReference type="STRING" id="588602.SAMN04487991_3428"/>
<evidence type="ECO:0000313" key="13">
    <source>
        <dbReference type="Proteomes" id="UP000199630"/>
    </source>
</evidence>
<organism evidence="12 13">
    <name type="scientific">Celeribacter neptunius</name>
    <dbReference type="NCBI Taxonomy" id="588602"/>
    <lineage>
        <taxon>Bacteria</taxon>
        <taxon>Pseudomonadati</taxon>
        <taxon>Pseudomonadota</taxon>
        <taxon>Alphaproteobacteria</taxon>
        <taxon>Rhodobacterales</taxon>
        <taxon>Roseobacteraceae</taxon>
        <taxon>Celeribacter</taxon>
    </lineage>
</organism>
<proteinExistence type="inferred from homology"/>
<dbReference type="Pfam" id="PF00309">
    <property type="entry name" value="Sigma54_AID"/>
    <property type="match status" value="1"/>
</dbReference>
<dbReference type="PANTHER" id="PTHR32248:SF4">
    <property type="entry name" value="RNA POLYMERASE SIGMA-54 FACTOR"/>
    <property type="match status" value="1"/>
</dbReference>
<dbReference type="GO" id="GO:0003677">
    <property type="term" value="F:DNA binding"/>
    <property type="evidence" value="ECO:0007669"/>
    <property type="project" value="UniProtKB-KW"/>
</dbReference>
<evidence type="ECO:0000256" key="9">
    <source>
        <dbReference type="PIRNR" id="PIRNR000774"/>
    </source>
</evidence>
<keyword evidence="4 9" id="KW-0548">Nucleotidyltransferase</keyword>
<dbReference type="GO" id="GO:0016987">
    <property type="term" value="F:sigma factor activity"/>
    <property type="evidence" value="ECO:0007669"/>
    <property type="project" value="UniProtKB-KW"/>
</dbReference>